<feature type="domain" description="PilZ" evidence="2">
    <location>
        <begin position="55"/>
        <end position="125"/>
    </location>
</feature>
<accession>A0A839YSY2</accession>
<proteinExistence type="predicted"/>
<comment type="caution">
    <text evidence="3">The sequence shown here is derived from an EMBL/GenBank/DDBJ whole genome shotgun (WGS) entry which is preliminary data.</text>
</comment>
<dbReference type="Pfam" id="PF07238">
    <property type="entry name" value="PilZ"/>
    <property type="match status" value="1"/>
</dbReference>
<dbReference type="AlphaFoldDB" id="A0A839YSY2"/>
<keyword evidence="4" id="KW-1185">Reference proteome</keyword>
<gene>
    <name evidence="3" type="ORF">FHS50_000414</name>
</gene>
<evidence type="ECO:0000313" key="4">
    <source>
        <dbReference type="Proteomes" id="UP000578569"/>
    </source>
</evidence>
<sequence>MNSFRQRIGQPPARDDDGPLLPRKGNGQSRFDDLTSVSIKRSANRGGNTRGGDRHRLKAEQVVLVTHDQCEHVADLINVSQGGAMIRCDLALELWQPVMLDFGDGGLVECAVRWLRADRAGLEFTAETQFGCDPAMRDSILLSTIRKSFPQHAVRDIDVGQSSTGGTHKRRRAGGETRVAKRHPLIWSGSIHYEHDTHQVRLRNISETGAMIDCGIGLPVDAGLLLDLGAAGQLFSFVSWSRGGQAGLIFEEPYDVARLADARPEVAGPPSWTAPDYLRKTPPPSSPWVDHWMPASLDELSEELEGFIKR</sequence>
<feature type="region of interest" description="Disordered" evidence="1">
    <location>
        <begin position="1"/>
        <end position="34"/>
    </location>
</feature>
<dbReference type="InterPro" id="IPR009875">
    <property type="entry name" value="PilZ_domain"/>
</dbReference>
<protein>
    <recommendedName>
        <fullName evidence="2">PilZ domain-containing protein</fullName>
    </recommendedName>
</protein>
<name>A0A839YSY2_9SPHN</name>
<dbReference type="GO" id="GO:0035438">
    <property type="term" value="F:cyclic-di-GMP binding"/>
    <property type="evidence" value="ECO:0007669"/>
    <property type="project" value="InterPro"/>
</dbReference>
<dbReference type="RefSeq" id="WP_183932743.1">
    <property type="nucleotide sequence ID" value="NZ_JACICF010000001.1"/>
</dbReference>
<reference evidence="3 4" key="1">
    <citation type="submission" date="2020-08" db="EMBL/GenBank/DDBJ databases">
        <title>Genomic Encyclopedia of Type Strains, Phase IV (KMG-IV): sequencing the most valuable type-strain genomes for metagenomic binning, comparative biology and taxonomic classification.</title>
        <authorList>
            <person name="Goeker M."/>
        </authorList>
    </citation>
    <scope>NUCLEOTIDE SEQUENCE [LARGE SCALE GENOMIC DNA]</scope>
    <source>
        <strain evidence="3 4">DSM 24194</strain>
    </source>
</reference>
<dbReference type="EMBL" id="JACICF010000001">
    <property type="protein sequence ID" value="MBB3763391.1"/>
    <property type="molecule type" value="Genomic_DNA"/>
</dbReference>
<dbReference type="SUPFAM" id="SSF141371">
    <property type="entry name" value="PilZ domain-like"/>
    <property type="match status" value="2"/>
</dbReference>
<dbReference type="Proteomes" id="UP000578569">
    <property type="component" value="Unassembled WGS sequence"/>
</dbReference>
<evidence type="ECO:0000256" key="1">
    <source>
        <dbReference type="SAM" id="MobiDB-lite"/>
    </source>
</evidence>
<organism evidence="3 4">
    <name type="scientific">Sphingomicrobium lutaoense</name>
    <dbReference type="NCBI Taxonomy" id="515949"/>
    <lineage>
        <taxon>Bacteria</taxon>
        <taxon>Pseudomonadati</taxon>
        <taxon>Pseudomonadota</taxon>
        <taxon>Alphaproteobacteria</taxon>
        <taxon>Sphingomonadales</taxon>
        <taxon>Sphingomonadaceae</taxon>
        <taxon>Sphingomicrobium</taxon>
    </lineage>
</organism>
<evidence type="ECO:0000259" key="2">
    <source>
        <dbReference type="Pfam" id="PF07238"/>
    </source>
</evidence>
<evidence type="ECO:0000313" key="3">
    <source>
        <dbReference type="EMBL" id="MBB3763391.1"/>
    </source>
</evidence>